<keyword evidence="2" id="KW-1185">Reference proteome</keyword>
<sequence length="82" mass="9209">MTDRLTRLAKQFQDANDEVADLKKRLPVAQGRVKKLRTDLAAAIVDEIQSGRRTQTEISGITGYSPERIRQICRAASVEPQE</sequence>
<organism evidence="1 2">
    <name type="scientific">Phytohabitans maris</name>
    <dbReference type="NCBI Taxonomy" id="3071409"/>
    <lineage>
        <taxon>Bacteria</taxon>
        <taxon>Bacillati</taxon>
        <taxon>Actinomycetota</taxon>
        <taxon>Actinomycetes</taxon>
        <taxon>Micromonosporales</taxon>
        <taxon>Micromonosporaceae</taxon>
    </lineage>
</organism>
<evidence type="ECO:0000313" key="1">
    <source>
        <dbReference type="EMBL" id="MDQ7905504.1"/>
    </source>
</evidence>
<accession>A0ABU0ZEL9</accession>
<protein>
    <recommendedName>
        <fullName evidence="3">RNA polymerase sigma-70 region 4 domain-containing protein</fullName>
    </recommendedName>
</protein>
<evidence type="ECO:0008006" key="3">
    <source>
        <dbReference type="Google" id="ProtNLM"/>
    </source>
</evidence>
<evidence type="ECO:0000313" key="2">
    <source>
        <dbReference type="Proteomes" id="UP001230908"/>
    </source>
</evidence>
<comment type="caution">
    <text evidence="1">The sequence shown here is derived from an EMBL/GenBank/DDBJ whole genome shotgun (WGS) entry which is preliminary data.</text>
</comment>
<proteinExistence type="predicted"/>
<reference evidence="1 2" key="1">
    <citation type="submission" date="2023-08" db="EMBL/GenBank/DDBJ databases">
        <title>Phytohabitans sansha sp. nov., isolated from marine sediment.</title>
        <authorList>
            <person name="Zhao Y."/>
            <person name="Yi K."/>
        </authorList>
    </citation>
    <scope>NUCLEOTIDE SEQUENCE [LARGE SCALE GENOMIC DNA]</scope>
    <source>
        <strain evidence="1 2">ZYX-F-186</strain>
    </source>
</reference>
<name>A0ABU0ZEL9_9ACTN</name>
<dbReference type="Proteomes" id="UP001230908">
    <property type="component" value="Unassembled WGS sequence"/>
</dbReference>
<dbReference type="EMBL" id="JAVHUY010000010">
    <property type="protein sequence ID" value="MDQ7905504.1"/>
    <property type="molecule type" value="Genomic_DNA"/>
</dbReference>
<dbReference type="RefSeq" id="WP_308712770.1">
    <property type="nucleotide sequence ID" value="NZ_JAVHUY010000010.1"/>
</dbReference>
<gene>
    <name evidence="1" type="ORF">RB614_13320</name>
</gene>